<dbReference type="EMBL" id="UGLB01000001">
    <property type="protein sequence ID" value="STT45204.1"/>
    <property type="molecule type" value="Genomic_DNA"/>
</dbReference>
<dbReference type="EMBL" id="UASN01000019">
    <property type="protein sequence ID" value="SPX55368.1"/>
    <property type="molecule type" value="Genomic_DNA"/>
</dbReference>
<dbReference type="EMBL" id="UFEU01000024">
    <property type="protein sequence ID" value="SSK60008.1"/>
    <property type="molecule type" value="Genomic_DNA"/>
</dbReference>
<dbReference type="Proteomes" id="UP000250675">
    <property type="component" value="Unassembled WGS sequence"/>
</dbReference>
<evidence type="ECO:0000313" key="6">
    <source>
        <dbReference type="EMBL" id="STU51608.1"/>
    </source>
</evidence>
<sequence length="33" mass="3706">MISETDLNLYSFTSTATIFGPNKSVICIFIEIH</sequence>
<evidence type="ECO:0000313" key="2">
    <source>
        <dbReference type="EMBL" id="SPX55368.1"/>
    </source>
</evidence>
<dbReference type="Proteomes" id="UP000251123">
    <property type="component" value="Unassembled WGS sequence"/>
</dbReference>
<evidence type="ECO:0000313" key="5">
    <source>
        <dbReference type="EMBL" id="STT45204.1"/>
    </source>
</evidence>
<evidence type="ECO:0000313" key="8">
    <source>
        <dbReference type="Proteomes" id="UP000251123"/>
    </source>
</evidence>
<organism evidence="2 8">
    <name type="scientific">Klebsiella pneumoniae</name>
    <dbReference type="NCBI Taxonomy" id="573"/>
    <lineage>
        <taxon>Bacteria</taxon>
        <taxon>Pseudomonadati</taxon>
        <taxon>Pseudomonadota</taxon>
        <taxon>Gammaproteobacteria</taxon>
        <taxon>Enterobacterales</taxon>
        <taxon>Enterobacteriaceae</taxon>
        <taxon>Klebsiella/Raoultella group</taxon>
        <taxon>Klebsiella</taxon>
        <taxon>Klebsiella pneumoniae complex</taxon>
    </lineage>
</organism>
<dbReference type="EMBL" id="UASO01000006">
    <property type="protein sequence ID" value="SQC86468.1"/>
    <property type="molecule type" value="Genomic_DNA"/>
</dbReference>
<accession>A0A2X1PX77</accession>
<dbReference type="EMBL" id="UASN01000019">
    <property type="protein sequence ID" value="SPX55262.1"/>
    <property type="molecule type" value="Genomic_DNA"/>
</dbReference>
<reference evidence="7 8" key="1">
    <citation type="submission" date="2018-06" db="EMBL/GenBank/DDBJ databases">
        <authorList>
            <consortium name="Pathogen Informatics"/>
            <person name="Doyle S."/>
        </authorList>
    </citation>
    <scope>NUCLEOTIDE SEQUENCE [LARGE SCALE GENOMIC DNA]</scope>
    <source>
        <strain evidence="6 10">NCTC8849</strain>
        <strain evidence="2 8">NCTC9601</strain>
        <strain evidence="5 11">NCTC9637</strain>
        <strain evidence="3 7">NCTC9645</strain>
    </source>
</reference>
<dbReference type="EMBL" id="UGLC01000005">
    <property type="protein sequence ID" value="STU51608.1"/>
    <property type="molecule type" value="Genomic_DNA"/>
</dbReference>
<name>A0A2X1PX77_KLEPN</name>
<evidence type="ECO:0000313" key="7">
    <source>
        <dbReference type="Proteomes" id="UP000250675"/>
    </source>
</evidence>
<dbReference type="AlphaFoldDB" id="A0A2X1PX77"/>
<evidence type="ECO:0000313" key="4">
    <source>
        <dbReference type="EMBL" id="SSK60008.1"/>
    </source>
</evidence>
<protein>
    <submittedName>
        <fullName evidence="2">Uncharacterized protein</fullName>
    </submittedName>
</protein>
<reference evidence="4 9" key="2">
    <citation type="submission" date="2018-07" db="EMBL/GenBank/DDBJ databases">
        <authorList>
            <consortium name="Pathogen Informatics"/>
        </authorList>
    </citation>
    <scope>NUCLEOTIDE SEQUENCE [LARGE SCALE GENOMIC DNA]</scope>
    <source>
        <strain evidence="4 9">4300STDY6470422</strain>
    </source>
</reference>
<evidence type="ECO:0000313" key="9">
    <source>
        <dbReference type="Proteomes" id="UP000252603"/>
    </source>
</evidence>
<proteinExistence type="predicted"/>
<dbReference type="Proteomes" id="UP000254799">
    <property type="component" value="Unassembled WGS sequence"/>
</dbReference>
<evidence type="ECO:0000313" key="3">
    <source>
        <dbReference type="EMBL" id="SQC86468.1"/>
    </source>
</evidence>
<dbReference type="Proteomes" id="UP000252603">
    <property type="component" value="Unassembled WGS sequence"/>
</dbReference>
<evidence type="ECO:0000313" key="1">
    <source>
        <dbReference type="EMBL" id="SPX55262.1"/>
    </source>
</evidence>
<evidence type="ECO:0000313" key="10">
    <source>
        <dbReference type="Proteomes" id="UP000254799"/>
    </source>
</evidence>
<evidence type="ECO:0000313" key="11">
    <source>
        <dbReference type="Proteomes" id="UP000255099"/>
    </source>
</evidence>
<gene>
    <name evidence="6" type="ORF">NCTC8849_06635</name>
    <name evidence="1" type="ORF">NCTC9601_02437</name>
    <name evidence="2" type="ORF">NCTC9601_02547</name>
    <name evidence="5" type="ORF">NCTC9637_00041</name>
    <name evidence="3" type="ORF">NCTC9645_04555</name>
    <name evidence="4" type="ORF">SAMEA4364603_05050</name>
</gene>
<dbReference type="Proteomes" id="UP000255099">
    <property type="component" value="Unassembled WGS sequence"/>
</dbReference>